<dbReference type="eggNOG" id="COG3511">
    <property type="taxonomic scope" value="Bacteria"/>
</dbReference>
<dbReference type="NCBIfam" id="TIGR03396">
    <property type="entry name" value="PC_PLC"/>
    <property type="match status" value="1"/>
</dbReference>
<feature type="domain" description="Bacterial phospholipase C C-terminal" evidence="4">
    <location>
        <begin position="603"/>
        <end position="679"/>
    </location>
</feature>
<dbReference type="GO" id="GO:0034480">
    <property type="term" value="F:phosphatidylcholine phospholipase C activity"/>
    <property type="evidence" value="ECO:0007669"/>
    <property type="project" value="UniProtKB-EC"/>
</dbReference>
<dbReference type="AlphaFoldDB" id="B0T0P5"/>
<evidence type="ECO:0000256" key="3">
    <source>
        <dbReference type="SAM" id="SignalP"/>
    </source>
</evidence>
<name>B0T0P5_CAUSK</name>
<gene>
    <name evidence="5" type="ordered locus">Caul_2997</name>
</gene>
<accession>B0T0P5</accession>
<dbReference type="InterPro" id="IPR007312">
    <property type="entry name" value="Phosphoesterase"/>
</dbReference>
<feature type="domain" description="Bacterial phospholipase C C-terminal" evidence="4">
    <location>
        <begin position="511"/>
        <end position="592"/>
    </location>
</feature>
<dbReference type="KEGG" id="cak:Caul_2997"/>
<protein>
    <submittedName>
        <fullName evidence="5">Phospholipase C, phosphocholine-specific</fullName>
        <ecNumber evidence="5">3.1.4.3</ecNumber>
    </submittedName>
</protein>
<dbReference type="OrthoDB" id="9770871at2"/>
<evidence type="ECO:0000256" key="1">
    <source>
        <dbReference type="ARBA" id="ARBA00022801"/>
    </source>
</evidence>
<dbReference type="Pfam" id="PF04185">
    <property type="entry name" value="Phosphoesterase"/>
    <property type="match status" value="1"/>
</dbReference>
<dbReference type="EC" id="3.1.4.3" evidence="5"/>
<keyword evidence="3" id="KW-0732">Signal</keyword>
<keyword evidence="1 5" id="KW-0378">Hydrolase</keyword>
<dbReference type="InterPro" id="IPR008475">
    <property type="entry name" value="PLipase_C_C"/>
</dbReference>
<evidence type="ECO:0000259" key="4">
    <source>
        <dbReference type="Pfam" id="PF05506"/>
    </source>
</evidence>
<dbReference type="GO" id="GO:0016042">
    <property type="term" value="P:lipid catabolic process"/>
    <property type="evidence" value="ECO:0007669"/>
    <property type="project" value="InterPro"/>
</dbReference>
<dbReference type="Gene3D" id="3.40.720.10">
    <property type="entry name" value="Alkaline Phosphatase, subunit A"/>
    <property type="match status" value="2"/>
</dbReference>
<dbReference type="PANTHER" id="PTHR31956:SF36">
    <property type="entry name" value="NON-HEMOLYTIC PHOSPHOLIPASE C"/>
    <property type="match status" value="1"/>
</dbReference>
<organism evidence="5">
    <name type="scientific">Caulobacter sp. (strain K31)</name>
    <dbReference type="NCBI Taxonomy" id="366602"/>
    <lineage>
        <taxon>Bacteria</taxon>
        <taxon>Pseudomonadati</taxon>
        <taxon>Pseudomonadota</taxon>
        <taxon>Alphaproteobacteria</taxon>
        <taxon>Caulobacterales</taxon>
        <taxon>Caulobacteraceae</taxon>
        <taxon>Caulobacter</taxon>
    </lineage>
</organism>
<proteinExistence type="predicted"/>
<dbReference type="PANTHER" id="PTHR31956">
    <property type="entry name" value="NON-SPECIFIC PHOSPHOLIPASE C4-RELATED"/>
    <property type="match status" value="1"/>
</dbReference>
<dbReference type="STRING" id="366602.Caul_2997"/>
<reference evidence="5" key="1">
    <citation type="submission" date="2008-01" db="EMBL/GenBank/DDBJ databases">
        <title>Complete sequence of chromosome of Caulobacter sp. K31.</title>
        <authorList>
            <consortium name="US DOE Joint Genome Institute"/>
            <person name="Copeland A."/>
            <person name="Lucas S."/>
            <person name="Lapidus A."/>
            <person name="Barry K."/>
            <person name="Glavina del Rio T."/>
            <person name="Dalin E."/>
            <person name="Tice H."/>
            <person name="Pitluck S."/>
            <person name="Bruce D."/>
            <person name="Goodwin L."/>
            <person name="Thompson L.S."/>
            <person name="Brettin T."/>
            <person name="Detter J.C."/>
            <person name="Han C."/>
            <person name="Schmutz J."/>
            <person name="Larimer F."/>
            <person name="Land M."/>
            <person name="Hauser L."/>
            <person name="Kyrpides N."/>
            <person name="Kim E."/>
            <person name="Stephens C."/>
            <person name="Richardson P."/>
        </authorList>
    </citation>
    <scope>NUCLEOTIDE SEQUENCE [LARGE SCALE GENOMIC DNA]</scope>
    <source>
        <strain evidence="5">K31</strain>
    </source>
</reference>
<sequence length="704" mass="76129" precursor="true">MPSVDRRAFLLSATAALTLPPAVAKALTIDADVRAGTLKDVEHVVILMQENRAFDHYFGVMNGVRGFGDRFPIPMPDSQGVRHKTVWTQVNDTGKGGPPLVSPFALDTIATFAHMRVEGTPHGWSDAQAAWNEGRMNRWPAAKTERAMGYYRREDIPFQYAMADAFTVCDAYHCSTQTGTNTNRLFLWTATNDPSGQQGGPSISNSHDSLVADGGAADPYRWTTYAERLLAAGVTWRIYQDMADNFTDNPTAGFKTYRDSHAALPGSDPRLKALALSTRKLDGLREDVLAGALPQVSYIVAPAADSEHPGPSSPAQGADYTARVIDALTADPKVWARTVLLVMFDENDGFFDHVPPPAPPSKAADGTVLGASTVDTAGEYHLVRNPTEASAERDELMGRPYGLGPRVPLYVLSPWSRGGWVNSQVFDHTSVIRFLETRFGVAEPNISPWRRAVCGDLTTTFDFKTPNVAPFAKALPATQALANRAAALKDTTVPPTPAIPAVPTQATGPRPSRALPYAPRIDEGAQDGRLTLTLANDGSQAAVLHVYDRLRLDQPPRRYTVEPGKQSNDVWPAGAYDLWVLGPNGFHRHFIGGAPGEDPILRVQASPTAGLVGLTLRNPGGAAKTLAATPNAYGTAFRPWKMALPPAREIRKDLRVKATGGWYDVSIETDGYLRRVAGRLEMGVDSISDPAMGGMAIMDQPFRG</sequence>
<dbReference type="InterPro" id="IPR017767">
    <property type="entry name" value="PC-PLC"/>
</dbReference>
<dbReference type="InterPro" id="IPR017850">
    <property type="entry name" value="Alkaline_phosphatase_core_sf"/>
</dbReference>
<feature type="chain" id="PRO_5002755816" evidence="3">
    <location>
        <begin position="25"/>
        <end position="704"/>
    </location>
</feature>
<dbReference type="EMBL" id="CP000927">
    <property type="protein sequence ID" value="ABZ72124.1"/>
    <property type="molecule type" value="Genomic_DNA"/>
</dbReference>
<feature type="signal peptide" evidence="3">
    <location>
        <begin position="1"/>
        <end position="24"/>
    </location>
</feature>
<dbReference type="Pfam" id="PF05506">
    <property type="entry name" value="PLipase_C_C"/>
    <property type="match status" value="2"/>
</dbReference>
<evidence type="ECO:0000256" key="2">
    <source>
        <dbReference type="SAM" id="MobiDB-lite"/>
    </source>
</evidence>
<dbReference type="HOGENOM" id="CLU_008770_1_0_5"/>
<dbReference type="CDD" id="cd16014">
    <property type="entry name" value="PLC"/>
    <property type="match status" value="1"/>
</dbReference>
<evidence type="ECO:0000313" key="5">
    <source>
        <dbReference type="EMBL" id="ABZ72124.1"/>
    </source>
</evidence>
<feature type="region of interest" description="Disordered" evidence="2">
    <location>
        <begin position="492"/>
        <end position="512"/>
    </location>
</feature>